<name>A0ACC0YNZ0_9ROSI</name>
<protein>
    <submittedName>
        <fullName evidence="1">Uncharacterized protein</fullName>
    </submittedName>
</protein>
<accession>A0ACC0YNZ0</accession>
<evidence type="ECO:0000313" key="1">
    <source>
        <dbReference type="EMBL" id="KAJ0038843.1"/>
    </source>
</evidence>
<organism evidence="1 2">
    <name type="scientific">Pistacia integerrima</name>
    <dbReference type="NCBI Taxonomy" id="434235"/>
    <lineage>
        <taxon>Eukaryota</taxon>
        <taxon>Viridiplantae</taxon>
        <taxon>Streptophyta</taxon>
        <taxon>Embryophyta</taxon>
        <taxon>Tracheophyta</taxon>
        <taxon>Spermatophyta</taxon>
        <taxon>Magnoliopsida</taxon>
        <taxon>eudicotyledons</taxon>
        <taxon>Gunneridae</taxon>
        <taxon>Pentapetalae</taxon>
        <taxon>rosids</taxon>
        <taxon>malvids</taxon>
        <taxon>Sapindales</taxon>
        <taxon>Anacardiaceae</taxon>
        <taxon>Pistacia</taxon>
    </lineage>
</organism>
<dbReference type="EMBL" id="CM047741">
    <property type="protein sequence ID" value="KAJ0038843.1"/>
    <property type="molecule type" value="Genomic_DNA"/>
</dbReference>
<gene>
    <name evidence="1" type="ORF">Pint_23825</name>
</gene>
<keyword evidence="2" id="KW-1185">Reference proteome</keyword>
<comment type="caution">
    <text evidence="1">The sequence shown here is derived from an EMBL/GenBank/DDBJ whole genome shotgun (WGS) entry which is preliminary data.</text>
</comment>
<sequence length="185" mass="20693">MVCKNVGDKIDERKPSRLPTKGGDETWGLSKPNYPRPDSCQAPQGRGRQDDHDDKGVIEFGWERVSHRAPEVEEVPKSHIDDEYANATERDPKFLLPTSLNPSAPLAQFVKELKFVFPNAQRMNRGSQVISEIIETCRAHEFTDVVLVHEHRGLPDGLIISHLPFGPTAYFGLLNVASILSQLGK</sequence>
<reference evidence="2" key="1">
    <citation type="journal article" date="2023" name="G3 (Bethesda)">
        <title>Genome assembly and association tests identify interacting loci associated with vigor, precocity, and sex in interspecific pistachio rootstocks.</title>
        <authorList>
            <person name="Palmer W."/>
            <person name="Jacygrad E."/>
            <person name="Sagayaradj S."/>
            <person name="Cavanaugh K."/>
            <person name="Han R."/>
            <person name="Bertier L."/>
            <person name="Beede B."/>
            <person name="Kafkas S."/>
            <person name="Golino D."/>
            <person name="Preece J."/>
            <person name="Michelmore R."/>
        </authorList>
    </citation>
    <scope>NUCLEOTIDE SEQUENCE [LARGE SCALE GENOMIC DNA]</scope>
</reference>
<evidence type="ECO:0000313" key="2">
    <source>
        <dbReference type="Proteomes" id="UP001163603"/>
    </source>
</evidence>
<dbReference type="Proteomes" id="UP001163603">
    <property type="component" value="Chromosome 6"/>
</dbReference>
<proteinExistence type="predicted"/>